<sequence>ESGLLRARLLLLVEGAPLPRCVSAAAVVRCSEAVMRKASGVESAGGVQALAELDLPPEDSLAGLIARVGGRTAEQAGETGAAKGGVAEEEEAGGRGREAAQEDGAAAGAEDRSRSSSGASPSAPPPPPGGSHRAPRHSSGTLPHGTTTDTRTAPPPPPTTAVRLLVLDAVQDPGNLGTLVRSALAFGWHGLCLLPGCCDPFNDKAVRASRGAVLRLPIAYGSLDELAAAAGG</sequence>
<keyword evidence="2 6" id="KW-0808">Transferase</keyword>
<dbReference type="AlphaFoldDB" id="A0A2J7ZG90"/>
<evidence type="ECO:0000256" key="2">
    <source>
        <dbReference type="ARBA" id="ARBA00022679"/>
    </source>
</evidence>
<protein>
    <submittedName>
        <fullName evidence="6">Putative tRNA/rRNA methyltransferase YsgA</fullName>
    </submittedName>
</protein>
<dbReference type="Gene3D" id="3.40.1280.10">
    <property type="match status" value="1"/>
</dbReference>
<proteinExistence type="predicted"/>
<feature type="non-terminal residue" evidence="6">
    <location>
        <position position="1"/>
    </location>
</feature>
<dbReference type="GO" id="GO:0006396">
    <property type="term" value="P:RNA processing"/>
    <property type="evidence" value="ECO:0007669"/>
    <property type="project" value="InterPro"/>
</dbReference>
<feature type="non-terminal residue" evidence="6">
    <location>
        <position position="232"/>
    </location>
</feature>
<reference evidence="6 7" key="1">
    <citation type="journal article" date="2017" name="Mol. Biol. Evol.">
        <title>The 4-celled Tetrabaena socialis nuclear genome reveals the essential components for genetic control of cell number at the origin of multicellularity in the volvocine lineage.</title>
        <authorList>
            <person name="Featherston J."/>
            <person name="Arakaki Y."/>
            <person name="Hanschen E.R."/>
            <person name="Ferris P.J."/>
            <person name="Michod R.E."/>
            <person name="Olson B.J.S.C."/>
            <person name="Nozaki H."/>
            <person name="Durand P.M."/>
        </authorList>
    </citation>
    <scope>NUCLEOTIDE SEQUENCE [LARGE SCALE GENOMIC DNA]</scope>
    <source>
        <strain evidence="6 7">NIES-571</strain>
    </source>
</reference>
<dbReference type="GO" id="GO:0003723">
    <property type="term" value="F:RNA binding"/>
    <property type="evidence" value="ECO:0007669"/>
    <property type="project" value="InterPro"/>
</dbReference>
<name>A0A2J7ZG90_9CHLO</name>
<dbReference type="SUPFAM" id="SSF75217">
    <property type="entry name" value="alpha/beta knot"/>
    <property type="match status" value="1"/>
</dbReference>
<keyword evidence="1 6" id="KW-0489">Methyltransferase</keyword>
<feature type="signal peptide" evidence="4">
    <location>
        <begin position="1"/>
        <end position="24"/>
    </location>
</feature>
<organism evidence="6 7">
    <name type="scientific">Tetrabaena socialis</name>
    <dbReference type="NCBI Taxonomy" id="47790"/>
    <lineage>
        <taxon>Eukaryota</taxon>
        <taxon>Viridiplantae</taxon>
        <taxon>Chlorophyta</taxon>
        <taxon>core chlorophytes</taxon>
        <taxon>Chlorophyceae</taxon>
        <taxon>CS clade</taxon>
        <taxon>Chlamydomonadales</taxon>
        <taxon>Tetrabaenaceae</taxon>
        <taxon>Tetrabaena</taxon>
    </lineage>
</organism>
<dbReference type="InterPro" id="IPR029028">
    <property type="entry name" value="Alpha/beta_knot_MTases"/>
</dbReference>
<evidence type="ECO:0000313" key="7">
    <source>
        <dbReference type="Proteomes" id="UP000236333"/>
    </source>
</evidence>
<evidence type="ECO:0000313" key="6">
    <source>
        <dbReference type="EMBL" id="PNG99278.1"/>
    </source>
</evidence>
<dbReference type="PANTHER" id="PTHR43191">
    <property type="entry name" value="RRNA METHYLTRANSFERASE 3"/>
    <property type="match status" value="1"/>
</dbReference>
<dbReference type="InterPro" id="IPR029026">
    <property type="entry name" value="tRNA_m1G_MTases_N"/>
</dbReference>
<accession>A0A2J7ZG90</accession>
<dbReference type="GO" id="GO:0008173">
    <property type="term" value="F:RNA methyltransferase activity"/>
    <property type="evidence" value="ECO:0007669"/>
    <property type="project" value="InterPro"/>
</dbReference>
<dbReference type="Pfam" id="PF00588">
    <property type="entry name" value="SpoU_methylase"/>
    <property type="match status" value="1"/>
</dbReference>
<gene>
    <name evidence="6" type="ORF">TSOC_014947</name>
</gene>
<keyword evidence="4" id="KW-0732">Signal</keyword>
<dbReference type="GO" id="GO:0032259">
    <property type="term" value="P:methylation"/>
    <property type="evidence" value="ECO:0007669"/>
    <property type="project" value="UniProtKB-KW"/>
</dbReference>
<evidence type="ECO:0000256" key="4">
    <source>
        <dbReference type="SAM" id="SignalP"/>
    </source>
</evidence>
<evidence type="ECO:0000256" key="3">
    <source>
        <dbReference type="SAM" id="MobiDB-lite"/>
    </source>
</evidence>
<dbReference type="InterPro" id="IPR001537">
    <property type="entry name" value="SpoU_MeTrfase"/>
</dbReference>
<dbReference type="OrthoDB" id="270651at2759"/>
<evidence type="ECO:0000259" key="5">
    <source>
        <dbReference type="Pfam" id="PF00588"/>
    </source>
</evidence>
<dbReference type="EMBL" id="PGGS01003450">
    <property type="protein sequence ID" value="PNG99278.1"/>
    <property type="molecule type" value="Genomic_DNA"/>
</dbReference>
<feature type="domain" description="tRNA/rRNA methyltransferase SpoU type" evidence="5">
    <location>
        <begin position="164"/>
        <end position="227"/>
    </location>
</feature>
<feature type="chain" id="PRO_5014397904" evidence="4">
    <location>
        <begin position="25"/>
        <end position="232"/>
    </location>
</feature>
<keyword evidence="7" id="KW-1185">Reference proteome</keyword>
<feature type="compositionally biased region" description="Low complexity" evidence="3">
    <location>
        <begin position="76"/>
        <end position="85"/>
    </location>
</feature>
<dbReference type="CDD" id="cd18095">
    <property type="entry name" value="SpoU-like_rRNA-MTase"/>
    <property type="match status" value="1"/>
</dbReference>
<dbReference type="InterPro" id="IPR051259">
    <property type="entry name" value="rRNA_Methyltransferase"/>
</dbReference>
<comment type="caution">
    <text evidence="6">The sequence shown here is derived from an EMBL/GenBank/DDBJ whole genome shotgun (WGS) entry which is preliminary data.</text>
</comment>
<evidence type="ECO:0000256" key="1">
    <source>
        <dbReference type="ARBA" id="ARBA00022603"/>
    </source>
</evidence>
<dbReference type="PANTHER" id="PTHR43191:SF2">
    <property type="entry name" value="RRNA METHYLTRANSFERASE 3, MITOCHONDRIAL"/>
    <property type="match status" value="1"/>
</dbReference>
<dbReference type="Proteomes" id="UP000236333">
    <property type="component" value="Unassembled WGS sequence"/>
</dbReference>
<feature type="region of interest" description="Disordered" evidence="3">
    <location>
        <begin position="73"/>
        <end position="160"/>
    </location>
</feature>